<dbReference type="GO" id="GO:0016746">
    <property type="term" value="F:acyltransferase activity"/>
    <property type="evidence" value="ECO:0007669"/>
    <property type="project" value="UniProtKB-KW"/>
</dbReference>
<dbReference type="Proteomes" id="UP000000816">
    <property type="component" value="Chromosome"/>
</dbReference>
<reference evidence="1 2" key="1">
    <citation type="journal article" date="2001" name="Science">
        <title>Mechanisms of evolution in Rickettsia conorii and R. prowazekii.</title>
        <authorList>
            <person name="Ogata H."/>
            <person name="Audic S."/>
            <person name="Renesto-Audiffren P."/>
            <person name="Fournier P.-E."/>
            <person name="Barbe V."/>
            <person name="Samson D."/>
            <person name="Roux V."/>
            <person name="Cossart P."/>
            <person name="Weissenbach J."/>
            <person name="Claverie J.-M."/>
            <person name="Raoult D."/>
        </authorList>
    </citation>
    <scope>NUCLEOTIDE SEQUENCE [LARGE SCALE GENOMIC DNA]</scope>
    <source>
        <strain evidence="2">ATCC VR-613 / Malish 7</strain>
    </source>
</reference>
<dbReference type="PIR" id="B97835">
    <property type="entry name" value="B97835"/>
</dbReference>
<dbReference type="HOGENOM" id="CLU_168292_0_0_5"/>
<protein>
    <submittedName>
        <fullName evidence="1">Uncharacterized protein</fullName>
    </submittedName>
</protein>
<dbReference type="GeneID" id="928232"/>
<dbReference type="EMBL" id="AE006914">
    <property type="protein sequence ID" value="AAL03620.1"/>
    <property type="molecule type" value="Genomic_DNA"/>
</dbReference>
<dbReference type="PATRIC" id="fig|272944.4.peg.1240"/>
<sequence>MKVYDSVKCNVVFGSAISNIQLGNLEEAEKNIQMMEDMFNQNLVDQTDIATIYYAKAKLFNIQGKNYEALRRIDDTINACIENGMKPQDLFLTGSYFIKLDVLNNLKKHQEALSLLE</sequence>
<dbReference type="RefSeq" id="WP_010977660.1">
    <property type="nucleotide sequence ID" value="NC_003103.1"/>
</dbReference>
<dbReference type="AlphaFoldDB" id="Q92GP0"/>
<evidence type="ECO:0000313" key="1">
    <source>
        <dbReference type="EMBL" id="AAL03620.1"/>
    </source>
</evidence>
<name>Q92GP0_RICCN</name>
<dbReference type="SUPFAM" id="SSF48452">
    <property type="entry name" value="TPR-like"/>
    <property type="match status" value="1"/>
</dbReference>
<proteinExistence type="predicted"/>
<dbReference type="Gene3D" id="1.25.40.10">
    <property type="entry name" value="Tetratricopeptide repeat domain"/>
    <property type="match status" value="1"/>
</dbReference>
<organism evidence="1 2">
    <name type="scientific">Rickettsia conorii (strain ATCC VR-613 / Malish 7)</name>
    <dbReference type="NCBI Taxonomy" id="272944"/>
    <lineage>
        <taxon>Bacteria</taxon>
        <taxon>Pseudomonadati</taxon>
        <taxon>Pseudomonadota</taxon>
        <taxon>Alphaproteobacteria</taxon>
        <taxon>Rickettsiales</taxon>
        <taxon>Rickettsiaceae</taxon>
        <taxon>Rickettsieae</taxon>
        <taxon>Rickettsia</taxon>
        <taxon>spotted fever group</taxon>
    </lineage>
</organism>
<keyword evidence="1" id="KW-0808">Transferase</keyword>
<accession>Q92GP0</accession>
<dbReference type="KEGG" id="rco:RC1082"/>
<evidence type="ECO:0000313" key="2">
    <source>
        <dbReference type="Proteomes" id="UP000000816"/>
    </source>
</evidence>
<dbReference type="InterPro" id="IPR011990">
    <property type="entry name" value="TPR-like_helical_dom_sf"/>
</dbReference>
<keyword evidence="1" id="KW-0012">Acyltransferase</keyword>
<gene>
    <name evidence="1" type="ordered locus">RC1082</name>
</gene>